<feature type="domain" description="Carboxylesterase type B" evidence="5">
    <location>
        <begin position="128"/>
        <end position="276"/>
    </location>
</feature>
<evidence type="ECO:0000313" key="6">
    <source>
        <dbReference type="EMBL" id="BAC19014.1"/>
    </source>
</evidence>
<dbReference type="SUPFAM" id="SSF53474">
    <property type="entry name" value="alpha/beta-Hydrolases"/>
    <property type="match status" value="1"/>
</dbReference>
<dbReference type="Pfam" id="PF00135">
    <property type="entry name" value="COesterase"/>
    <property type="match status" value="1"/>
</dbReference>
<name>Q8FNE0_COREF</name>
<organism evidence="6 7">
    <name type="scientific">Corynebacterium efficiens (strain DSM 44549 / YS-314 / AJ 12310 / JCM 11189 / NBRC 100395)</name>
    <dbReference type="NCBI Taxonomy" id="196164"/>
    <lineage>
        <taxon>Bacteria</taxon>
        <taxon>Bacillati</taxon>
        <taxon>Actinomycetota</taxon>
        <taxon>Actinomycetes</taxon>
        <taxon>Mycobacteriales</taxon>
        <taxon>Corynebacteriaceae</taxon>
        <taxon>Corynebacterium</taxon>
    </lineage>
</organism>
<feature type="region of interest" description="Disordered" evidence="4">
    <location>
        <begin position="25"/>
        <end position="78"/>
    </location>
</feature>
<keyword evidence="7" id="KW-1185">Reference proteome</keyword>
<dbReference type="InterPro" id="IPR029058">
    <property type="entry name" value="AB_hydrolase_fold"/>
</dbReference>
<keyword evidence="2 3" id="KW-0378">Hydrolase</keyword>
<accession>Q8FNE0</accession>
<dbReference type="PROSITE" id="PS00122">
    <property type="entry name" value="CARBOXYLESTERASE_B_1"/>
    <property type="match status" value="1"/>
</dbReference>
<dbReference type="MEROPS" id="S09.979"/>
<evidence type="ECO:0000256" key="2">
    <source>
        <dbReference type="ARBA" id="ARBA00022801"/>
    </source>
</evidence>
<dbReference type="EC" id="3.1.1.-" evidence="3"/>
<dbReference type="eggNOG" id="COG2272">
    <property type="taxonomic scope" value="Bacteria"/>
</dbReference>
<comment type="similarity">
    <text evidence="1 3">Belongs to the type-B carboxylesterase/lipase family.</text>
</comment>
<evidence type="ECO:0000256" key="1">
    <source>
        <dbReference type="ARBA" id="ARBA00005964"/>
    </source>
</evidence>
<dbReference type="ESTHER" id="coref-CE2204">
    <property type="family name" value="Carb_B_Bacteria"/>
</dbReference>
<dbReference type="HOGENOM" id="CLU_006586_18_0_11"/>
<dbReference type="InterPro" id="IPR050309">
    <property type="entry name" value="Type-B_Carboxylest/Lipase"/>
</dbReference>
<dbReference type="InterPro" id="IPR019826">
    <property type="entry name" value="Carboxylesterase_B_AS"/>
</dbReference>
<dbReference type="InterPro" id="IPR002018">
    <property type="entry name" value="CarbesteraseB"/>
</dbReference>
<dbReference type="KEGG" id="cef:CE2204"/>
<proteinExistence type="inferred from homology"/>
<dbReference type="GO" id="GO:0016787">
    <property type="term" value="F:hydrolase activity"/>
    <property type="evidence" value="ECO:0007669"/>
    <property type="project" value="UniProtKB-KW"/>
</dbReference>
<dbReference type="STRING" id="196164.gene:10742635"/>
<reference evidence="6 7" key="1">
    <citation type="journal article" date="2003" name="Genome Res.">
        <title>Comparative complete genome sequence analysis of the amino acid replacements responsible for the thermostability of Corynebacterium efficiens.</title>
        <authorList>
            <person name="Nishio Y."/>
            <person name="Nakamura Y."/>
            <person name="Kawarabayasi Y."/>
            <person name="Usuda Y."/>
            <person name="Kimura E."/>
            <person name="Sugimoto S."/>
            <person name="Matsui K."/>
            <person name="Yamagishi A."/>
            <person name="Kikuchi H."/>
            <person name="Ikeo K."/>
            <person name="Gojobori T."/>
        </authorList>
    </citation>
    <scope>NUCLEOTIDE SEQUENCE [LARGE SCALE GENOMIC DNA]</scope>
    <source>
        <strain evidence="7">DSM 44549 / YS-314 / AJ 12310 / JCM 11189 / NBRC 100395</strain>
    </source>
</reference>
<sequence>MGGSWRGVGIFRHTPRWRSHCVEKVEPGCRGTAKNSTQPPRNTRAVSKKSNPTPQPPRIRRSEATRPAPRPPARPVARVGPMSVTVSCPAGTITGELATFTAPDGTYSIPYFRSIPYARAGHFQDAQRLEPLQIDATGTHDGLHLTVSTPEVKFGADYPVIVFIHGGGYHSGTRFDPRHDPLFFTSRGFVVVELSYRLGLEGFVPFHDDEPNHYRGTDDCVLALEWVQKNIEHFGGDPTNVTLIGQSAGGGMVLWLARRDHYRGAFRRVVALSPSFPRGSFARRKGALRRTLGRPVTRDALAKLDPRRLDRAYQRFARRYFHDLALGPTGYDPDELADIDLIITSTRDEMYNHATGISLDRRRFGPRLAARMLGVSVPESYITRARRIDDRVVGRMIGDSMIRRYVAQTEKGWWIEFPGRHCDDLAEIFVRDTAAHRIIASFARGETPPWPQYSPEDRAALSLVHGEPEVVRDPLNLVRTSFLPQRGTTVEGLGGRVL</sequence>
<dbReference type="PANTHER" id="PTHR11559">
    <property type="entry name" value="CARBOXYLESTERASE"/>
    <property type="match status" value="1"/>
</dbReference>
<dbReference type="EMBL" id="BA000035">
    <property type="protein sequence ID" value="BAC19014.1"/>
    <property type="molecule type" value="Genomic_DNA"/>
</dbReference>
<dbReference type="AlphaFoldDB" id="Q8FNE0"/>
<dbReference type="Gene3D" id="3.40.50.1820">
    <property type="entry name" value="alpha/beta hydrolase"/>
    <property type="match status" value="1"/>
</dbReference>
<evidence type="ECO:0000259" key="5">
    <source>
        <dbReference type="Pfam" id="PF00135"/>
    </source>
</evidence>
<evidence type="ECO:0000313" key="7">
    <source>
        <dbReference type="Proteomes" id="UP000001409"/>
    </source>
</evidence>
<dbReference type="Proteomes" id="UP000001409">
    <property type="component" value="Chromosome"/>
</dbReference>
<feature type="compositionally biased region" description="Polar residues" evidence="4">
    <location>
        <begin position="33"/>
        <end position="52"/>
    </location>
</feature>
<evidence type="ECO:0000256" key="4">
    <source>
        <dbReference type="SAM" id="MobiDB-lite"/>
    </source>
</evidence>
<evidence type="ECO:0000256" key="3">
    <source>
        <dbReference type="RuleBase" id="RU361235"/>
    </source>
</evidence>
<protein>
    <recommendedName>
        <fullName evidence="3">Carboxylic ester hydrolase</fullName>
        <ecNumber evidence="3">3.1.1.-</ecNumber>
    </recommendedName>
</protein>